<evidence type="ECO:0000256" key="5">
    <source>
        <dbReference type="ARBA" id="ARBA00022989"/>
    </source>
</evidence>
<evidence type="ECO:0000256" key="6">
    <source>
        <dbReference type="ARBA" id="ARBA00023136"/>
    </source>
</evidence>
<protein>
    <submittedName>
        <fullName evidence="8">Na(+)-translocating NADH-quinone reductase subunit D</fullName>
        <ecNumber evidence="8">1.6.5.-</ecNumber>
    </submittedName>
</protein>
<dbReference type="EMBL" id="FWDM01000022">
    <property type="protein sequence ID" value="SLM13771.1"/>
    <property type="molecule type" value="Genomic_DNA"/>
</dbReference>
<dbReference type="InterPro" id="IPR003667">
    <property type="entry name" value="NqrDE/RnfAE"/>
</dbReference>
<name>A0A3P3XJJ8_9SPIR</name>
<evidence type="ECO:0000256" key="4">
    <source>
        <dbReference type="ARBA" id="ARBA00022967"/>
    </source>
</evidence>
<dbReference type="PANTHER" id="PTHR30586:SF1">
    <property type="entry name" value="NA(+)-TRANSLOCATING NADH-QUINONE REDUCTASE SUBUNIT D"/>
    <property type="match status" value="1"/>
</dbReference>
<keyword evidence="5 7" id="KW-1133">Transmembrane helix</keyword>
<feature type="transmembrane region" description="Helical" evidence="7">
    <location>
        <begin position="179"/>
        <end position="202"/>
    </location>
</feature>
<evidence type="ECO:0000256" key="3">
    <source>
        <dbReference type="ARBA" id="ARBA00022692"/>
    </source>
</evidence>
<dbReference type="GO" id="GO:0012505">
    <property type="term" value="C:endomembrane system"/>
    <property type="evidence" value="ECO:0007669"/>
    <property type="project" value="UniProtKB-SubCell"/>
</dbReference>
<organism evidence="8">
    <name type="scientific">uncultured spirochete</name>
    <dbReference type="NCBI Taxonomy" id="156406"/>
    <lineage>
        <taxon>Bacteria</taxon>
        <taxon>Pseudomonadati</taxon>
        <taxon>Spirochaetota</taxon>
        <taxon>Spirochaetia</taxon>
        <taxon>Spirochaetales</taxon>
        <taxon>environmental samples</taxon>
    </lineage>
</organism>
<dbReference type="NCBIfam" id="NF006777">
    <property type="entry name" value="PRK09292.1"/>
    <property type="match status" value="1"/>
</dbReference>
<keyword evidence="3 7" id="KW-0812">Transmembrane</keyword>
<dbReference type="Pfam" id="PF02508">
    <property type="entry name" value="Rnf-Nqr"/>
    <property type="match status" value="1"/>
</dbReference>
<dbReference type="GO" id="GO:0005886">
    <property type="term" value="C:plasma membrane"/>
    <property type="evidence" value="ECO:0007669"/>
    <property type="project" value="TreeGrafter"/>
</dbReference>
<accession>A0A3P3XJJ8</accession>
<evidence type="ECO:0000256" key="2">
    <source>
        <dbReference type="ARBA" id="ARBA00022448"/>
    </source>
</evidence>
<dbReference type="AlphaFoldDB" id="A0A3P3XJJ8"/>
<gene>
    <name evidence="8" type="primary">nqrD</name>
    <name evidence="8" type="ORF">SPIROBIBN47_290200</name>
</gene>
<evidence type="ECO:0000256" key="1">
    <source>
        <dbReference type="ARBA" id="ARBA00004127"/>
    </source>
</evidence>
<sequence length="231" mass="24444">MSDTGKTSAPAKVSPAGKVMRDGLWYNNPIFVQVLGICSTLAVTNNLRNTLIMVLGVSFATSMGSMTLSALRELIPRKVRMIVQVLVLSFYVIIIDIVLRAYQPAISKQLGPYVGLIITNCILMGRAEAFAASNPPGLAFLDGLANGLGYGWVLLVIAIVREFFGFGSLFGFKLVGDWFTPWTIMVMAPSAFFLVAIALWIANNYKAKVAAAAKAAAPGAAGAPAGQGGKP</sequence>
<feature type="transmembrane region" description="Helical" evidence="7">
    <location>
        <begin position="83"/>
        <end position="103"/>
    </location>
</feature>
<keyword evidence="6 7" id="KW-0472">Membrane</keyword>
<dbReference type="PANTHER" id="PTHR30586">
    <property type="entry name" value="ELECTRON TRANSPORT COMPLEX PROTEIN RNFE"/>
    <property type="match status" value="1"/>
</dbReference>
<proteinExistence type="predicted"/>
<dbReference type="GO" id="GO:0016491">
    <property type="term" value="F:oxidoreductase activity"/>
    <property type="evidence" value="ECO:0007669"/>
    <property type="project" value="UniProtKB-KW"/>
</dbReference>
<keyword evidence="8" id="KW-0560">Oxidoreductase</keyword>
<keyword evidence="2" id="KW-0813">Transport</keyword>
<reference evidence="8" key="1">
    <citation type="submission" date="2017-02" db="EMBL/GenBank/DDBJ databases">
        <authorList>
            <person name="Regsiter A."/>
            <person name="William W."/>
        </authorList>
    </citation>
    <scope>NUCLEOTIDE SEQUENCE</scope>
    <source>
        <strain evidence="8">Bib</strain>
    </source>
</reference>
<comment type="subcellular location">
    <subcellularLocation>
        <location evidence="1">Endomembrane system</location>
        <topology evidence="1">Multi-pass membrane protein</topology>
    </subcellularLocation>
</comment>
<feature type="transmembrane region" description="Helical" evidence="7">
    <location>
        <begin position="109"/>
        <end position="127"/>
    </location>
</feature>
<dbReference type="EC" id="1.6.5.-" evidence="8"/>
<keyword evidence="4" id="KW-1278">Translocase</keyword>
<dbReference type="PIRSF" id="PIRSF006102">
    <property type="entry name" value="NQR_DE"/>
    <property type="match status" value="1"/>
</dbReference>
<feature type="transmembrane region" description="Helical" evidence="7">
    <location>
        <begin position="139"/>
        <end position="159"/>
    </location>
</feature>
<evidence type="ECO:0000313" key="8">
    <source>
        <dbReference type="EMBL" id="SLM13771.1"/>
    </source>
</evidence>
<feature type="transmembrane region" description="Helical" evidence="7">
    <location>
        <begin position="50"/>
        <end position="71"/>
    </location>
</feature>
<evidence type="ECO:0000256" key="7">
    <source>
        <dbReference type="SAM" id="Phobius"/>
    </source>
</evidence>